<evidence type="ECO:0000313" key="1">
    <source>
        <dbReference type="EMBL" id="CAG8842000.1"/>
    </source>
</evidence>
<comment type="caution">
    <text evidence="1">The sequence shown here is derived from an EMBL/GenBank/DDBJ whole genome shotgun (WGS) entry which is preliminary data.</text>
</comment>
<feature type="non-terminal residue" evidence="1">
    <location>
        <position position="68"/>
    </location>
</feature>
<evidence type="ECO:0000313" key="2">
    <source>
        <dbReference type="Proteomes" id="UP000789901"/>
    </source>
</evidence>
<accession>A0ABN7WYB1</accession>
<dbReference type="Proteomes" id="UP000789901">
    <property type="component" value="Unassembled WGS sequence"/>
</dbReference>
<protein>
    <submittedName>
        <fullName evidence="1">11352_t:CDS:1</fullName>
    </submittedName>
</protein>
<proteinExistence type="predicted"/>
<feature type="non-terminal residue" evidence="1">
    <location>
        <position position="1"/>
    </location>
</feature>
<organism evidence="1 2">
    <name type="scientific">Gigaspora margarita</name>
    <dbReference type="NCBI Taxonomy" id="4874"/>
    <lineage>
        <taxon>Eukaryota</taxon>
        <taxon>Fungi</taxon>
        <taxon>Fungi incertae sedis</taxon>
        <taxon>Mucoromycota</taxon>
        <taxon>Glomeromycotina</taxon>
        <taxon>Glomeromycetes</taxon>
        <taxon>Diversisporales</taxon>
        <taxon>Gigasporaceae</taxon>
        <taxon>Gigaspora</taxon>
    </lineage>
</organism>
<gene>
    <name evidence="1" type="ORF">GMARGA_LOCUS35750</name>
</gene>
<keyword evidence="2" id="KW-1185">Reference proteome</keyword>
<dbReference type="EMBL" id="CAJVQB010067602">
    <property type="protein sequence ID" value="CAG8842000.1"/>
    <property type="molecule type" value="Genomic_DNA"/>
</dbReference>
<sequence length="68" mass="7749">KPTDTHVNVENPFGGLLKEAISKGIINFYNYDQFSDLTMIDQEESDPYGEHYTTVLQFADEGNLSDYL</sequence>
<reference evidence="1 2" key="1">
    <citation type="submission" date="2021-06" db="EMBL/GenBank/DDBJ databases">
        <authorList>
            <person name="Kallberg Y."/>
            <person name="Tangrot J."/>
            <person name="Rosling A."/>
        </authorList>
    </citation>
    <scope>NUCLEOTIDE SEQUENCE [LARGE SCALE GENOMIC DNA]</scope>
    <source>
        <strain evidence="1 2">120-4 pot B 10/14</strain>
    </source>
</reference>
<name>A0ABN7WYB1_GIGMA</name>